<dbReference type="EMBL" id="JAHHUM010002629">
    <property type="protein sequence ID" value="KAK5602120.1"/>
    <property type="molecule type" value="Genomic_DNA"/>
</dbReference>
<dbReference type="SUPFAM" id="SSF82708">
    <property type="entry name" value="R3H domain"/>
    <property type="match status" value="1"/>
</dbReference>
<dbReference type="InterPro" id="IPR036867">
    <property type="entry name" value="R3H_dom_sf"/>
</dbReference>
<feature type="domain" description="R3H" evidence="1">
    <location>
        <begin position="1"/>
        <end position="37"/>
    </location>
</feature>
<gene>
    <name evidence="2" type="primary">NFX1_2</name>
    <name evidence="2" type="ORF">CRENBAI_016401</name>
</gene>
<dbReference type="AlphaFoldDB" id="A0AAV9R1G6"/>
<name>A0AAV9R1G6_9TELE</name>
<sequence length="96" mass="10698">MNREHRKIIHELAEVYGVESVSYDSEPKRNVVITAHKGKSACPNTTLTSVIEREKAARAPPPIAHIKQHSSKAASGSTWSKTVKEEPVIDYFDVQD</sequence>
<keyword evidence="3" id="KW-1185">Reference proteome</keyword>
<proteinExistence type="predicted"/>
<dbReference type="GO" id="GO:0003676">
    <property type="term" value="F:nucleic acid binding"/>
    <property type="evidence" value="ECO:0007669"/>
    <property type="project" value="UniProtKB-UniRule"/>
</dbReference>
<dbReference type="Pfam" id="PF01424">
    <property type="entry name" value="R3H"/>
    <property type="match status" value="1"/>
</dbReference>
<evidence type="ECO:0000313" key="2">
    <source>
        <dbReference type="EMBL" id="KAK5602120.1"/>
    </source>
</evidence>
<reference evidence="2 3" key="1">
    <citation type="submission" date="2021-06" db="EMBL/GenBank/DDBJ databases">
        <authorList>
            <person name="Palmer J.M."/>
        </authorList>
    </citation>
    <scope>NUCLEOTIDE SEQUENCE [LARGE SCALE GENOMIC DNA]</scope>
    <source>
        <strain evidence="2 3">MEX-2019</strain>
        <tissue evidence="2">Muscle</tissue>
    </source>
</reference>
<comment type="caution">
    <text evidence="2">The sequence shown here is derived from an EMBL/GenBank/DDBJ whole genome shotgun (WGS) entry which is preliminary data.</text>
</comment>
<dbReference type="PROSITE" id="PS51061">
    <property type="entry name" value="R3H"/>
    <property type="match status" value="1"/>
</dbReference>
<dbReference type="InterPro" id="IPR001374">
    <property type="entry name" value="R3H_dom"/>
</dbReference>
<dbReference type="Gene3D" id="3.30.1370.50">
    <property type="entry name" value="R3H-like domain"/>
    <property type="match status" value="1"/>
</dbReference>
<dbReference type="Proteomes" id="UP001311232">
    <property type="component" value="Unassembled WGS sequence"/>
</dbReference>
<evidence type="ECO:0000313" key="3">
    <source>
        <dbReference type="Proteomes" id="UP001311232"/>
    </source>
</evidence>
<evidence type="ECO:0000259" key="1">
    <source>
        <dbReference type="PROSITE" id="PS51061"/>
    </source>
</evidence>
<accession>A0AAV9R1G6</accession>
<protein>
    <submittedName>
        <fullName evidence="2">Transcriptional repressor NF-X1</fullName>
    </submittedName>
</protein>
<organism evidence="2 3">
    <name type="scientific">Crenichthys baileyi</name>
    <name type="common">White River springfish</name>
    <dbReference type="NCBI Taxonomy" id="28760"/>
    <lineage>
        <taxon>Eukaryota</taxon>
        <taxon>Metazoa</taxon>
        <taxon>Chordata</taxon>
        <taxon>Craniata</taxon>
        <taxon>Vertebrata</taxon>
        <taxon>Euteleostomi</taxon>
        <taxon>Actinopterygii</taxon>
        <taxon>Neopterygii</taxon>
        <taxon>Teleostei</taxon>
        <taxon>Neoteleostei</taxon>
        <taxon>Acanthomorphata</taxon>
        <taxon>Ovalentaria</taxon>
        <taxon>Atherinomorphae</taxon>
        <taxon>Cyprinodontiformes</taxon>
        <taxon>Goodeidae</taxon>
        <taxon>Crenichthys</taxon>
    </lineage>
</organism>